<feature type="region of interest" description="Disordered" evidence="1">
    <location>
        <begin position="611"/>
        <end position="714"/>
    </location>
</feature>
<dbReference type="EMBL" id="ML996103">
    <property type="protein sequence ID" value="KAF2739677.1"/>
    <property type="molecule type" value="Genomic_DNA"/>
</dbReference>
<evidence type="ECO:0000256" key="1">
    <source>
        <dbReference type="SAM" id="MobiDB-lite"/>
    </source>
</evidence>
<feature type="transmembrane region" description="Helical" evidence="2">
    <location>
        <begin position="34"/>
        <end position="51"/>
    </location>
</feature>
<evidence type="ECO:0000313" key="3">
    <source>
        <dbReference type="EMBL" id="KAF2739677.1"/>
    </source>
</evidence>
<evidence type="ECO:0000313" key="4">
    <source>
        <dbReference type="Proteomes" id="UP000799444"/>
    </source>
</evidence>
<accession>A0A9P4V4L2</accession>
<organism evidence="3 4">
    <name type="scientific">Polyplosphaeria fusca</name>
    <dbReference type="NCBI Taxonomy" id="682080"/>
    <lineage>
        <taxon>Eukaryota</taxon>
        <taxon>Fungi</taxon>
        <taxon>Dikarya</taxon>
        <taxon>Ascomycota</taxon>
        <taxon>Pezizomycotina</taxon>
        <taxon>Dothideomycetes</taxon>
        <taxon>Pleosporomycetidae</taxon>
        <taxon>Pleosporales</taxon>
        <taxon>Tetraplosphaeriaceae</taxon>
        <taxon>Polyplosphaeria</taxon>
    </lineage>
</organism>
<sequence length="714" mass="80900">MAGDTMEAMPMAPQSPGSMAGAVLQWLLSRRGRVILLTATFMIVFAGFTSFRHSESISSSYHAISENYHLPSWRPHLPHLPSIISSPLRPSDTTHELEDGGMKHVPSQLTKKTPNFHLLMPALIDNDDFCKTSLSAKMLNYPAPTVINLFQTFSSQYERELTKIKSISEYLNNERLVSDEDLVLIVDGHDTWFQLPSEVMIRQYEGVVADANKRLSVQYGSDAKKEQAYTQTIIFGAEKRCEGEDLACRYMSESTLPEDIYGERTGTTTELTRAKYLDAGSIMGPAKDMRALFEAAVKKFNAENSQAGTTQSVLATLYGEQELARHNAQKPLKPEGFKWLDWFIDGTVGRSKKESTQEIENVTLSSDQRYEFSIGLDFTHTLFQPFIYVAEDELAALPHDDSVDLAAYHRDGTPTPPLTIPTALQQAKPPFWTPDLSKTNPSPSNNKPSVIEPLAINEKLDELKPRDTSWSELSLIQNTYTGSVPVALHLNLLPPPLTATSKAKRRLPDVRGHAAPQANITWTDLWHAPYSRALLRKYFRSPQGPIGYHNMAIGGDRLWDTRGGRAGVWTEKESIWMPWGEVDGVCGTIEQLKNVFGDGKGIWLHELEANAERERKSEEDELKKKIDEQKKKKEEEDKKKKQQEENKEKERQKAEAEKQNKEKEETDKKKADDEKKAADANKEKQKIQDEKKKSDEEEKKKKAQENFVPPRRRR</sequence>
<keyword evidence="2" id="KW-0812">Transmembrane</keyword>
<dbReference type="OrthoDB" id="422736at2759"/>
<evidence type="ECO:0000256" key="2">
    <source>
        <dbReference type="SAM" id="Phobius"/>
    </source>
</evidence>
<proteinExistence type="predicted"/>
<dbReference type="Proteomes" id="UP000799444">
    <property type="component" value="Unassembled WGS sequence"/>
</dbReference>
<dbReference type="AlphaFoldDB" id="A0A9P4V4L2"/>
<gene>
    <name evidence="3" type="ORF">EJ04DRAFT_508537</name>
</gene>
<keyword evidence="2" id="KW-0472">Membrane</keyword>
<feature type="compositionally biased region" description="Basic and acidic residues" evidence="1">
    <location>
        <begin position="611"/>
        <end position="704"/>
    </location>
</feature>
<reference evidence="3" key="1">
    <citation type="journal article" date="2020" name="Stud. Mycol.">
        <title>101 Dothideomycetes genomes: a test case for predicting lifestyles and emergence of pathogens.</title>
        <authorList>
            <person name="Haridas S."/>
            <person name="Albert R."/>
            <person name="Binder M."/>
            <person name="Bloem J."/>
            <person name="Labutti K."/>
            <person name="Salamov A."/>
            <person name="Andreopoulos B."/>
            <person name="Baker S."/>
            <person name="Barry K."/>
            <person name="Bills G."/>
            <person name="Bluhm B."/>
            <person name="Cannon C."/>
            <person name="Castanera R."/>
            <person name="Culley D."/>
            <person name="Daum C."/>
            <person name="Ezra D."/>
            <person name="Gonzalez J."/>
            <person name="Henrissat B."/>
            <person name="Kuo A."/>
            <person name="Liang C."/>
            <person name="Lipzen A."/>
            <person name="Lutzoni F."/>
            <person name="Magnuson J."/>
            <person name="Mondo S."/>
            <person name="Nolan M."/>
            <person name="Ohm R."/>
            <person name="Pangilinan J."/>
            <person name="Park H.-J."/>
            <person name="Ramirez L."/>
            <person name="Alfaro M."/>
            <person name="Sun H."/>
            <person name="Tritt A."/>
            <person name="Yoshinaga Y."/>
            <person name="Zwiers L.-H."/>
            <person name="Turgeon B."/>
            <person name="Goodwin S."/>
            <person name="Spatafora J."/>
            <person name="Crous P."/>
            <person name="Grigoriev I."/>
        </authorList>
    </citation>
    <scope>NUCLEOTIDE SEQUENCE</scope>
    <source>
        <strain evidence="3">CBS 125425</strain>
    </source>
</reference>
<dbReference type="PANTHER" id="PTHR36587">
    <property type="entry name" value="EXPRESSION SITE-ASSOCIATED GENE 3 (ESAG3)-LIKE PROTEIN"/>
    <property type="match status" value="1"/>
</dbReference>
<name>A0A9P4V4L2_9PLEO</name>
<comment type="caution">
    <text evidence="3">The sequence shown here is derived from an EMBL/GenBank/DDBJ whole genome shotgun (WGS) entry which is preliminary data.</text>
</comment>
<dbReference type="CDD" id="cd22997">
    <property type="entry name" value="GT_LH"/>
    <property type="match status" value="1"/>
</dbReference>
<keyword evidence="2" id="KW-1133">Transmembrane helix</keyword>
<protein>
    <submittedName>
        <fullName evidence="3">Uncharacterized protein</fullName>
    </submittedName>
</protein>
<keyword evidence="4" id="KW-1185">Reference proteome</keyword>
<dbReference type="PANTHER" id="PTHR36587:SF2">
    <property type="entry name" value="EXPRESSION SITE-ASSOCIATED GENE 3 (ESAG3)-LIKE PROTEIN"/>
    <property type="match status" value="1"/>
</dbReference>